<feature type="domain" description="Non-reducing end beta-L-arabinofuranosidase-like GH127 catalytic" evidence="1">
    <location>
        <begin position="4"/>
        <end position="377"/>
    </location>
</feature>
<dbReference type="SUPFAM" id="SSF48208">
    <property type="entry name" value="Six-hairpin glycosidases"/>
    <property type="match status" value="1"/>
</dbReference>
<dbReference type="Pfam" id="PF20620">
    <property type="entry name" value="DUF6805"/>
    <property type="match status" value="1"/>
</dbReference>
<evidence type="ECO:0000313" key="5">
    <source>
        <dbReference type="EMBL" id="PPV14867.1"/>
    </source>
</evidence>
<proteinExistence type="predicted"/>
<organism evidence="5 6">
    <name type="scientific">Clostridium butyricum</name>
    <dbReference type="NCBI Taxonomy" id="1492"/>
    <lineage>
        <taxon>Bacteria</taxon>
        <taxon>Bacillati</taxon>
        <taxon>Bacillota</taxon>
        <taxon>Clostridia</taxon>
        <taxon>Eubacteriales</taxon>
        <taxon>Clostridiaceae</taxon>
        <taxon>Clostridium</taxon>
    </lineage>
</organism>
<evidence type="ECO:0000259" key="1">
    <source>
        <dbReference type="Pfam" id="PF07944"/>
    </source>
</evidence>
<dbReference type="InterPro" id="IPR032275">
    <property type="entry name" value="DUF4986"/>
</dbReference>
<dbReference type="InterPro" id="IPR049046">
    <property type="entry name" value="Beta-AFase-like_GH127_middle"/>
</dbReference>
<dbReference type="InterPro" id="IPR012878">
    <property type="entry name" value="Beta-AFase-like_GH127_cat"/>
</dbReference>
<dbReference type="PANTHER" id="PTHR31151:SF0">
    <property type="entry name" value="PROLINE-TRNA LIGASE (DUF1680)"/>
    <property type="match status" value="1"/>
</dbReference>
<feature type="domain" description="DUF4986" evidence="2">
    <location>
        <begin position="534"/>
        <end position="588"/>
    </location>
</feature>
<dbReference type="Pfam" id="PF20736">
    <property type="entry name" value="Glyco_hydro127M"/>
    <property type="match status" value="1"/>
</dbReference>
<dbReference type="Proteomes" id="UP000238081">
    <property type="component" value="Unassembled WGS sequence"/>
</dbReference>
<gene>
    <name evidence="5" type="ORF">AWN73_13400</name>
</gene>
<keyword evidence="5" id="KW-0378">Hydrolase</keyword>
<name>A0A0A6PRN5_CLOBU</name>
<dbReference type="GO" id="GO:0005975">
    <property type="term" value="P:carbohydrate metabolic process"/>
    <property type="evidence" value="ECO:0007669"/>
    <property type="project" value="InterPro"/>
</dbReference>
<dbReference type="GO" id="GO:0016787">
    <property type="term" value="F:hydrolase activity"/>
    <property type="evidence" value="ECO:0007669"/>
    <property type="project" value="UniProtKB-KW"/>
</dbReference>
<evidence type="ECO:0000259" key="4">
    <source>
        <dbReference type="Pfam" id="PF20736"/>
    </source>
</evidence>
<accession>A0A0A6PRN5</accession>
<comment type="caution">
    <text evidence="5">The sequence shown here is derived from an EMBL/GenBank/DDBJ whole genome shotgun (WGS) entry which is preliminary data.</text>
</comment>
<evidence type="ECO:0000259" key="2">
    <source>
        <dbReference type="Pfam" id="PF16375"/>
    </source>
</evidence>
<dbReference type="InterPro" id="IPR008928">
    <property type="entry name" value="6-hairpin_glycosidase_sf"/>
</dbReference>
<dbReference type="PANTHER" id="PTHR31151">
    <property type="entry name" value="PROLINE-TRNA LIGASE (DUF1680)"/>
    <property type="match status" value="1"/>
</dbReference>
<feature type="domain" description="Non-reducing end beta-L-arabinofuranosidase-like GH127 middle" evidence="4">
    <location>
        <begin position="389"/>
        <end position="482"/>
    </location>
</feature>
<reference evidence="5 6" key="1">
    <citation type="submission" date="2016-01" db="EMBL/GenBank/DDBJ databases">
        <title>Characterization of the Clostridium difficile lineages that are prevalent in Hong Kong and China.</title>
        <authorList>
            <person name="Kwok J.S.-L."/>
            <person name="Lam W.-Y."/>
            <person name="Ip M."/>
            <person name="Chan T.-F."/>
            <person name="Hawkey P.M."/>
            <person name="Tsui S.K.-W."/>
        </authorList>
    </citation>
    <scope>NUCLEOTIDE SEQUENCE [LARGE SCALE GENOMIC DNA]</scope>
    <source>
        <strain evidence="5 6">300064</strain>
    </source>
</reference>
<dbReference type="InterPro" id="IPR046544">
    <property type="entry name" value="GH146_SB_dom"/>
</dbReference>
<sequence length="758" mass="87936">MEKVLLTDGIFKDSQNKGKEYLLYLDVDRLIAPCYEAVGKTPKKAPYGGWESMAISGHSLGHYLSAVSAMYVSDNDMELKNKLEYAVSEIAYIQSFDKEGYVGGFKRECFDRVFTGKFNVTRFELGGSWVPWYSIHKIYAGLMDTYNLTGNKQALDVVIKMADWAKMGTDNLNEEEFDRMLYCEHGGMCEVMSELFKVTNNKDYLDLALRFYNKEIMNSLLEEKDELEGKHANTQIPKVIGAATLYELLGDNKLRQACEFFWNIVTKNRSYVIGGNSRDEHFGKSGTEKLGVTTAETCNTYNMLKLTEHLYSWNHDSKYMDYYENALYNHILASQDPKTGMKTYFVSTQPGHFKVYCSPENSFWCCTGTGMENPARYIRNIYYRDEDNLFVNLFINSKIEIKDKKIIIDQKTDFPRSNKVVIKFEDAYGQPMNINIRIPWWVKGDVMVNVNGIEEFKKSDRGYLSINKNWNNGDVIEVTLPMEIEVYYSKEDKNKVAFMYGPVVLAGALGTENFPESDILEDHLKLNHYPGIVVPTLVSNDKNLKNLIKSVDLQRLEFETESIGQPGNVKCRLIPFYEIHHERYTIYWKTMSCEQYKTTDLTSSDYQERLEKITIDSVNPNEQQSEIEHKFISSNSNSNYFSECEKGWRECIGNGEFSYEMEVNDSKDMFLCVTYWGSDREEFIDGKTLKREFNVYIDDYLITFECLNENKPYVLFDKFYSIPKQIVKNKEKIRVKFVSELDKIAGRVFGVRITECKL</sequence>
<dbReference type="Pfam" id="PF16375">
    <property type="entry name" value="DUF4986"/>
    <property type="match status" value="1"/>
</dbReference>
<dbReference type="Pfam" id="PF07944">
    <property type="entry name" value="Beta-AFase-like_GH127_cat"/>
    <property type="match status" value="1"/>
</dbReference>
<evidence type="ECO:0000313" key="6">
    <source>
        <dbReference type="Proteomes" id="UP000238081"/>
    </source>
</evidence>
<feature type="domain" description="Glycoside hydrolase GH146 substrate-binding" evidence="3">
    <location>
        <begin position="609"/>
        <end position="753"/>
    </location>
</feature>
<evidence type="ECO:0000259" key="3">
    <source>
        <dbReference type="Pfam" id="PF20620"/>
    </source>
</evidence>
<dbReference type="AlphaFoldDB" id="A0A0A6PRN5"/>
<protein>
    <submittedName>
        <fullName evidence="5">Glycosyl hydrolase</fullName>
    </submittedName>
</protein>
<dbReference type="RefSeq" id="WP_043662382.1">
    <property type="nucleotide sequence ID" value="NZ_JBBNPO010000018.1"/>
</dbReference>
<dbReference type="EMBL" id="LRDH01000105">
    <property type="protein sequence ID" value="PPV14867.1"/>
    <property type="molecule type" value="Genomic_DNA"/>
</dbReference>